<dbReference type="AlphaFoldDB" id="A0A369JVL1"/>
<gene>
    <name evidence="3" type="ORF">Hypma_009985</name>
</gene>
<dbReference type="Proteomes" id="UP000076154">
    <property type="component" value="Unassembled WGS sequence"/>
</dbReference>
<keyword evidence="4" id="KW-1185">Reference proteome</keyword>
<protein>
    <submittedName>
        <fullName evidence="3">Uncharacterized protein</fullName>
    </submittedName>
</protein>
<organism evidence="3 4">
    <name type="scientific">Hypsizygus marmoreus</name>
    <name type="common">White beech mushroom</name>
    <name type="synonym">Agaricus marmoreus</name>
    <dbReference type="NCBI Taxonomy" id="39966"/>
    <lineage>
        <taxon>Eukaryota</taxon>
        <taxon>Fungi</taxon>
        <taxon>Dikarya</taxon>
        <taxon>Basidiomycota</taxon>
        <taxon>Agaricomycotina</taxon>
        <taxon>Agaricomycetes</taxon>
        <taxon>Agaricomycetidae</taxon>
        <taxon>Agaricales</taxon>
        <taxon>Tricholomatineae</taxon>
        <taxon>Lyophyllaceae</taxon>
        <taxon>Hypsizygus</taxon>
    </lineage>
</organism>
<accession>A0A369JVL1</accession>
<dbReference type="InParanoid" id="A0A369JVL1"/>
<feature type="compositionally biased region" description="Polar residues" evidence="2">
    <location>
        <begin position="203"/>
        <end position="229"/>
    </location>
</feature>
<reference evidence="3" key="1">
    <citation type="submission" date="2018-04" db="EMBL/GenBank/DDBJ databases">
        <title>Whole genome sequencing of Hypsizygus marmoreus.</title>
        <authorList>
            <person name="Choi I.-G."/>
            <person name="Min B."/>
            <person name="Kim J.-G."/>
            <person name="Kim S."/>
            <person name="Oh Y.-L."/>
            <person name="Kong W.-S."/>
            <person name="Park H."/>
            <person name="Jeong J."/>
            <person name="Song E.-S."/>
        </authorList>
    </citation>
    <scope>NUCLEOTIDE SEQUENCE [LARGE SCALE GENOMIC DNA]</scope>
    <source>
        <strain evidence="3">51987-8</strain>
    </source>
</reference>
<feature type="coiled-coil region" evidence="1">
    <location>
        <begin position="48"/>
        <end position="75"/>
    </location>
</feature>
<evidence type="ECO:0000313" key="3">
    <source>
        <dbReference type="EMBL" id="RDB22746.1"/>
    </source>
</evidence>
<name>A0A369JVL1_HYPMA</name>
<keyword evidence="1" id="KW-0175">Coiled coil</keyword>
<evidence type="ECO:0000256" key="2">
    <source>
        <dbReference type="SAM" id="MobiDB-lite"/>
    </source>
</evidence>
<dbReference type="EMBL" id="LUEZ02000049">
    <property type="protein sequence ID" value="RDB22746.1"/>
    <property type="molecule type" value="Genomic_DNA"/>
</dbReference>
<evidence type="ECO:0000313" key="4">
    <source>
        <dbReference type="Proteomes" id="UP000076154"/>
    </source>
</evidence>
<proteinExistence type="predicted"/>
<feature type="region of interest" description="Disordered" evidence="2">
    <location>
        <begin position="142"/>
        <end position="229"/>
    </location>
</feature>
<sequence length="413" mass="47243">MSLSLEQELQSIHDELARISIVFAQVQDRIVQVTRRSEDETNYWQATMIELEERNAEVVNNMKWLSEQNRELERRFQQKQPDLERALDARGAAFRKLRYARKVIRDLVDENERLQVTSGGPELALTEDEEQQEKRNALNEALAFNDDSSDSDSEGTARQSPRETHHARPSSLPGVRTADTPTDPEREASPDSSSESIHRPVPASTSQMSDGTGDQISNIHYSSPPRSSSMTFGPVSYRRLLDYSIVQNQTLAALEDLESRTELGLRLYASNDLAFVHDPIFLEGNATTYILDWGSEKFNANLEKYISSVKHHLHVFTFPVKMNKWYYVGAHTWKVVKLDWLVWPTLRKKSRKNVAEKLSERSHQALSVQEITELLDKGELRQFCVEISSHGHRAKSETFGERMGYGEHPTTEA</sequence>
<comment type="caution">
    <text evidence="3">The sequence shown here is derived from an EMBL/GenBank/DDBJ whole genome shotgun (WGS) entry which is preliminary data.</text>
</comment>
<dbReference type="OrthoDB" id="2985494at2759"/>
<evidence type="ECO:0000256" key="1">
    <source>
        <dbReference type="SAM" id="Coils"/>
    </source>
</evidence>